<gene>
    <name evidence="1" type="ORF">AB870_25520</name>
</gene>
<evidence type="ECO:0000313" key="1">
    <source>
        <dbReference type="EMBL" id="ANI21831.1"/>
    </source>
</evidence>
<dbReference type="OrthoDB" id="107650at2"/>
<dbReference type="Proteomes" id="UP000035651">
    <property type="component" value="Plasmid pPF72-2"/>
</dbReference>
<organism evidence="1 2">
    <name type="scientific">Pandoraea faecigallinarum</name>
    <dbReference type="NCBI Taxonomy" id="656179"/>
    <lineage>
        <taxon>Bacteria</taxon>
        <taxon>Pseudomonadati</taxon>
        <taxon>Pseudomonadota</taxon>
        <taxon>Betaproteobacteria</taxon>
        <taxon>Burkholderiales</taxon>
        <taxon>Burkholderiaceae</taxon>
        <taxon>Pandoraea</taxon>
    </lineage>
</organism>
<keyword evidence="1" id="KW-0614">Plasmid</keyword>
<sequence length="183" mass="20376">MCYSAQIEASFRQYERTFGAQVDLPAFFDLYAHRAAGAKIKLPKAVDAAFTRAADPALAELRESIRSFEITQGAVLEQELFTQRTRLAEAGRTFHSKVTKAALESQRAHCIGEDHVDVALPGRSAPHSAQSPRFAHLPRWLCARYGDRARPSLGEVHALPVPIGRQACQLRHPHPGKLQRETR</sequence>
<dbReference type="KEGG" id="pfg:AB870_25520"/>
<evidence type="ECO:0000313" key="2">
    <source>
        <dbReference type="Proteomes" id="UP000035651"/>
    </source>
</evidence>
<keyword evidence="2" id="KW-1185">Reference proteome</keyword>
<dbReference type="AlphaFoldDB" id="A0A173H0J4"/>
<protein>
    <submittedName>
        <fullName evidence="1">Uncharacterized protein</fullName>
    </submittedName>
</protein>
<reference evidence="1" key="1">
    <citation type="submission" date="2016-06" db="EMBL/GenBank/DDBJ databases">
        <title>Complete Genome Sequence of Pandoraea faecigallinarum DSM-23572.</title>
        <authorList>
            <person name="Yong D."/>
            <person name="Ee R."/>
            <person name="Lim Y.-L."/>
            <person name="Yin W.-F."/>
            <person name="Chan K.-G."/>
        </authorList>
    </citation>
    <scope>NUCLEOTIDE SEQUENCE</scope>
    <source>
        <strain evidence="1">DSM 23572</strain>
        <plasmid evidence="1">pPF72-2</plasmid>
    </source>
</reference>
<proteinExistence type="predicted"/>
<geneLocation type="plasmid" evidence="1 2">
    <name>pPF72-2</name>
</geneLocation>
<dbReference type="EMBL" id="CP011809">
    <property type="protein sequence ID" value="ANI21831.1"/>
    <property type="molecule type" value="Genomic_DNA"/>
</dbReference>
<name>A0A173H0J4_9BURK</name>
<accession>A0A173H0J4</accession>